<feature type="region of interest" description="Disordered" evidence="1">
    <location>
        <begin position="60"/>
        <end position="106"/>
    </location>
</feature>
<feature type="region of interest" description="Disordered" evidence="1">
    <location>
        <begin position="1"/>
        <end position="47"/>
    </location>
</feature>
<feature type="compositionally biased region" description="Low complexity" evidence="1">
    <location>
        <begin position="93"/>
        <end position="106"/>
    </location>
</feature>
<dbReference type="Proteomes" id="UP001054857">
    <property type="component" value="Unassembled WGS sequence"/>
</dbReference>
<feature type="compositionally biased region" description="Low complexity" evidence="1">
    <location>
        <begin position="15"/>
        <end position="29"/>
    </location>
</feature>
<reference evidence="2 3" key="1">
    <citation type="journal article" date="2021" name="Sci. Rep.">
        <title>Genome sequencing of the multicellular alga Astrephomene provides insights into convergent evolution of germ-soma differentiation.</title>
        <authorList>
            <person name="Yamashita S."/>
            <person name="Yamamoto K."/>
            <person name="Matsuzaki R."/>
            <person name="Suzuki S."/>
            <person name="Yamaguchi H."/>
            <person name="Hirooka S."/>
            <person name="Minakuchi Y."/>
            <person name="Miyagishima S."/>
            <person name="Kawachi M."/>
            <person name="Toyoda A."/>
            <person name="Nozaki H."/>
        </authorList>
    </citation>
    <scope>NUCLEOTIDE SEQUENCE [LARGE SCALE GENOMIC DNA]</scope>
    <source>
        <strain evidence="2 3">NIES-4017</strain>
    </source>
</reference>
<evidence type="ECO:0000313" key="2">
    <source>
        <dbReference type="EMBL" id="GFR45942.1"/>
    </source>
</evidence>
<keyword evidence="3" id="KW-1185">Reference proteome</keyword>
<evidence type="ECO:0000256" key="1">
    <source>
        <dbReference type="SAM" id="MobiDB-lite"/>
    </source>
</evidence>
<accession>A0AAD3DSR4</accession>
<proteinExistence type="predicted"/>
<organism evidence="2 3">
    <name type="scientific">Astrephomene gubernaculifera</name>
    <dbReference type="NCBI Taxonomy" id="47775"/>
    <lineage>
        <taxon>Eukaryota</taxon>
        <taxon>Viridiplantae</taxon>
        <taxon>Chlorophyta</taxon>
        <taxon>core chlorophytes</taxon>
        <taxon>Chlorophyceae</taxon>
        <taxon>CS clade</taxon>
        <taxon>Chlamydomonadales</taxon>
        <taxon>Astrephomenaceae</taxon>
        <taxon>Astrephomene</taxon>
    </lineage>
</organism>
<evidence type="ECO:0000313" key="3">
    <source>
        <dbReference type="Proteomes" id="UP001054857"/>
    </source>
</evidence>
<sequence>MASKAGARTSWIDDLSSSQQASPPLLTLARRPRLAPPPSRFIAVPHPSAATTASVDLANLGTDDRTATPPSVLPPSHAQPAPATGTSTLHHVAAGPTGPTSPTSPARLRRLTATTVIFHGSQVSWQLVVQLSRC</sequence>
<protein>
    <submittedName>
        <fullName evidence="2">Uncharacterized protein</fullName>
    </submittedName>
</protein>
<name>A0AAD3DSR4_9CHLO</name>
<gene>
    <name evidence="2" type="ORF">Agub_g7407</name>
</gene>
<dbReference type="AlphaFoldDB" id="A0AAD3DSR4"/>
<dbReference type="EMBL" id="BMAR01000011">
    <property type="protein sequence ID" value="GFR45942.1"/>
    <property type="molecule type" value="Genomic_DNA"/>
</dbReference>
<comment type="caution">
    <text evidence="2">The sequence shown here is derived from an EMBL/GenBank/DDBJ whole genome shotgun (WGS) entry which is preliminary data.</text>
</comment>